<reference evidence="1" key="1">
    <citation type="submission" date="2023-04" db="EMBL/GenBank/DDBJ databases">
        <title>Draft Genome sequencing of Naganishia species isolated from polar environments using Oxford Nanopore Technology.</title>
        <authorList>
            <person name="Leo P."/>
            <person name="Venkateswaran K."/>
        </authorList>
    </citation>
    <scope>NUCLEOTIDE SEQUENCE</scope>
    <source>
        <strain evidence="1">MNA-CCFEE 5262</strain>
    </source>
</reference>
<gene>
    <name evidence="1" type="ORF">QFC20_002706</name>
</gene>
<organism evidence="1 2">
    <name type="scientific">Naganishia adeliensis</name>
    <dbReference type="NCBI Taxonomy" id="92952"/>
    <lineage>
        <taxon>Eukaryota</taxon>
        <taxon>Fungi</taxon>
        <taxon>Dikarya</taxon>
        <taxon>Basidiomycota</taxon>
        <taxon>Agaricomycotina</taxon>
        <taxon>Tremellomycetes</taxon>
        <taxon>Filobasidiales</taxon>
        <taxon>Filobasidiaceae</taxon>
        <taxon>Naganishia</taxon>
    </lineage>
</organism>
<evidence type="ECO:0000313" key="1">
    <source>
        <dbReference type="EMBL" id="KAJ9110940.1"/>
    </source>
</evidence>
<accession>A0ACC2WIC9</accession>
<dbReference type="Proteomes" id="UP001230649">
    <property type="component" value="Unassembled WGS sequence"/>
</dbReference>
<name>A0ACC2WIC9_9TREE</name>
<sequence length="324" mass="34898">MLAPRHSLFFIAALLGCMAFLSGSSARVLPKVKRDNATCCAYKVTNRANAYYKYERITDFSAMTTMDQVYQSGWAISHGWQAGAANEYTGQAPIADENNVKLSRGRGLTLTVPGGQDPNAATFSSAEITFPDVSLGGIFQVEAQVSGVAGTVFGIFTMHGDPWDAPLGWKDEQDVEVLSSSIMKPSAYNSAGIQLTNFDPNTGEMEETVAPFPADPTTAPHKYEIDWFPTTCSGAVNAFRQTQYRYDGALLNAPSRFSSTHPSNFILNLWSNGDKSFSAGPPTSDVVVTIKKVTAYYDKPNKVDNGACIQQAACTMATACAVTI</sequence>
<dbReference type="EMBL" id="JASBWS010000021">
    <property type="protein sequence ID" value="KAJ9110940.1"/>
    <property type="molecule type" value="Genomic_DNA"/>
</dbReference>
<keyword evidence="2" id="KW-1185">Reference proteome</keyword>
<protein>
    <submittedName>
        <fullName evidence="1">Uncharacterized protein</fullName>
    </submittedName>
</protein>
<evidence type="ECO:0000313" key="2">
    <source>
        <dbReference type="Proteomes" id="UP001230649"/>
    </source>
</evidence>
<comment type="caution">
    <text evidence="1">The sequence shown here is derived from an EMBL/GenBank/DDBJ whole genome shotgun (WGS) entry which is preliminary data.</text>
</comment>
<proteinExistence type="predicted"/>